<evidence type="ECO:0000259" key="6">
    <source>
        <dbReference type="PROSITE" id="PS50240"/>
    </source>
</evidence>
<dbReference type="GO" id="GO:0005576">
    <property type="term" value="C:extracellular region"/>
    <property type="evidence" value="ECO:0007669"/>
    <property type="project" value="UniProtKB-SubCell"/>
</dbReference>
<dbReference type="PANTHER" id="PTHR24276:SF91">
    <property type="entry name" value="AT26814P-RELATED"/>
    <property type="match status" value="1"/>
</dbReference>
<evidence type="ECO:0000256" key="5">
    <source>
        <dbReference type="ARBA" id="ARBA00023157"/>
    </source>
</evidence>
<sequence>METYVVQCPDKDFIRVGSKYRLTGPKINIKSHFVHPLYGLQHRFDYDVQLLELFRCLSFGRTVSNIEISQGVCGDDVIVTGWGYSEEKGDYNDILQRVKIEVVPLAACQKVKNPWYNHTLTTRMFCAGDEQGDACQGDSGGAAVSYSRLVGLSSFGYGCGRHLPGVYVNLSHPDIRIWIRQYTRI</sequence>
<evidence type="ECO:0000256" key="3">
    <source>
        <dbReference type="ARBA" id="ARBA00022801"/>
    </source>
</evidence>
<dbReference type="GO" id="GO:0004252">
    <property type="term" value="F:serine-type endopeptidase activity"/>
    <property type="evidence" value="ECO:0007669"/>
    <property type="project" value="InterPro"/>
</dbReference>
<keyword evidence="3" id="KW-0378">Hydrolase</keyword>
<dbReference type="SMART" id="SM00020">
    <property type="entry name" value="Tryp_SPc"/>
    <property type="match status" value="1"/>
</dbReference>
<dbReference type="InterPro" id="IPR009003">
    <property type="entry name" value="Peptidase_S1_PA"/>
</dbReference>
<dbReference type="AlphaFoldDB" id="A0AAV1JB67"/>
<dbReference type="Pfam" id="PF00089">
    <property type="entry name" value="Trypsin"/>
    <property type="match status" value="1"/>
</dbReference>
<keyword evidence="5" id="KW-1015">Disulfide bond</keyword>
<evidence type="ECO:0000313" key="7">
    <source>
        <dbReference type="EMBL" id="CAK1546661.1"/>
    </source>
</evidence>
<dbReference type="Proteomes" id="UP001497472">
    <property type="component" value="Unassembled WGS sequence"/>
</dbReference>
<accession>A0AAV1JB67</accession>
<keyword evidence="4" id="KW-0720">Serine protease</keyword>
<dbReference type="SUPFAM" id="SSF50494">
    <property type="entry name" value="Trypsin-like serine proteases"/>
    <property type="match status" value="1"/>
</dbReference>
<organism evidence="7 8">
    <name type="scientific">Leptosia nina</name>
    <dbReference type="NCBI Taxonomy" id="320188"/>
    <lineage>
        <taxon>Eukaryota</taxon>
        <taxon>Metazoa</taxon>
        <taxon>Ecdysozoa</taxon>
        <taxon>Arthropoda</taxon>
        <taxon>Hexapoda</taxon>
        <taxon>Insecta</taxon>
        <taxon>Pterygota</taxon>
        <taxon>Neoptera</taxon>
        <taxon>Endopterygota</taxon>
        <taxon>Lepidoptera</taxon>
        <taxon>Glossata</taxon>
        <taxon>Ditrysia</taxon>
        <taxon>Papilionoidea</taxon>
        <taxon>Pieridae</taxon>
        <taxon>Pierinae</taxon>
        <taxon>Leptosia</taxon>
    </lineage>
</organism>
<name>A0AAV1JB67_9NEOP</name>
<evidence type="ECO:0000256" key="2">
    <source>
        <dbReference type="ARBA" id="ARBA00022670"/>
    </source>
</evidence>
<dbReference type="InterPro" id="IPR001254">
    <property type="entry name" value="Trypsin_dom"/>
</dbReference>
<dbReference type="InterPro" id="IPR050430">
    <property type="entry name" value="Peptidase_S1"/>
</dbReference>
<evidence type="ECO:0000256" key="1">
    <source>
        <dbReference type="ARBA" id="ARBA00004239"/>
    </source>
</evidence>
<dbReference type="PROSITE" id="PS50240">
    <property type="entry name" value="TRYPSIN_DOM"/>
    <property type="match status" value="1"/>
</dbReference>
<evidence type="ECO:0000313" key="8">
    <source>
        <dbReference type="Proteomes" id="UP001497472"/>
    </source>
</evidence>
<evidence type="ECO:0000256" key="4">
    <source>
        <dbReference type="ARBA" id="ARBA00022825"/>
    </source>
</evidence>
<feature type="domain" description="Peptidase S1" evidence="6">
    <location>
        <begin position="7"/>
        <end position="184"/>
    </location>
</feature>
<dbReference type="GO" id="GO:0006508">
    <property type="term" value="P:proteolysis"/>
    <property type="evidence" value="ECO:0007669"/>
    <property type="project" value="UniProtKB-KW"/>
</dbReference>
<dbReference type="InterPro" id="IPR043504">
    <property type="entry name" value="Peptidase_S1_PA_chymotrypsin"/>
</dbReference>
<keyword evidence="8" id="KW-1185">Reference proteome</keyword>
<gene>
    <name evidence="7" type="ORF">LNINA_LOCUS6205</name>
</gene>
<protein>
    <recommendedName>
        <fullName evidence="6">Peptidase S1 domain-containing protein</fullName>
    </recommendedName>
</protein>
<dbReference type="PANTHER" id="PTHR24276">
    <property type="entry name" value="POLYSERASE-RELATED"/>
    <property type="match status" value="1"/>
</dbReference>
<comment type="caution">
    <text evidence="7">The sequence shown here is derived from an EMBL/GenBank/DDBJ whole genome shotgun (WGS) entry which is preliminary data.</text>
</comment>
<dbReference type="FunFam" id="2.40.10.10:FF:000036">
    <property type="entry name" value="Trypsin beta"/>
    <property type="match status" value="1"/>
</dbReference>
<reference evidence="7 8" key="1">
    <citation type="submission" date="2023-11" db="EMBL/GenBank/DDBJ databases">
        <authorList>
            <person name="Okamura Y."/>
        </authorList>
    </citation>
    <scope>NUCLEOTIDE SEQUENCE [LARGE SCALE GENOMIC DNA]</scope>
</reference>
<keyword evidence="2" id="KW-0645">Protease</keyword>
<dbReference type="Gene3D" id="2.40.10.10">
    <property type="entry name" value="Trypsin-like serine proteases"/>
    <property type="match status" value="1"/>
</dbReference>
<dbReference type="CDD" id="cd00190">
    <property type="entry name" value="Tryp_SPc"/>
    <property type="match status" value="1"/>
</dbReference>
<comment type="subcellular location">
    <subcellularLocation>
        <location evidence="1">Secreted</location>
        <location evidence="1">Extracellular space</location>
    </subcellularLocation>
</comment>
<proteinExistence type="predicted"/>
<dbReference type="EMBL" id="CAVLEF010000008">
    <property type="protein sequence ID" value="CAK1546661.1"/>
    <property type="molecule type" value="Genomic_DNA"/>
</dbReference>